<dbReference type="OrthoDB" id="3070594at2759"/>
<feature type="region of interest" description="Disordered" evidence="1">
    <location>
        <begin position="166"/>
        <end position="276"/>
    </location>
</feature>
<evidence type="ECO:0000313" key="3">
    <source>
        <dbReference type="EMBL" id="KZP19905.1"/>
    </source>
</evidence>
<proteinExistence type="predicted"/>
<feature type="region of interest" description="Disordered" evidence="1">
    <location>
        <begin position="1"/>
        <end position="61"/>
    </location>
</feature>
<sequence>MPPRSTQKRQPPVAKAFGSLPLATSPPKDENIPRSVATGRRSRRHGPLKDSDANSTLDLNEDQNLFTFRQSLPTRPLAYSSRAGSYIGIGDSNDLNVGVGDPNDFNIMDNGDSDSEGEWGFEMDGLEFMDGLEGSEVAGNIAAYREDLIDHQLYQAEQEELQADTYTTKAHCTSPESRQGNLPCPEKQRCDPVVQESGEEDEESGEEGSAEGDAYVAESSDGESDGYTRDAPKAAPKRRGRSQPNPRRKRRCLRSHSPAQSPSPASQPTPTTPQSPTYAYGGVSCSCADTSHAVDSALPPHSPEHVDDDCMFMGLLKLKFHKFHRFLICPCNGGSFINLGALLSHFRDYHWNCLVGEAQRPSASRWDLTHKRRFEDQVVAHLADCLRISATQERKDFEAATLQGPIPGLADAVKRPQCPDCLKCYANGEVLRVHHSNTHSKRATAGIPFADVPVAQPWCQEPHYDRISRGPKKPRLNRYIIVPGRLPPASSTGTAAGTASRDEEGVFALPFVSSERGAKAIPRWLERLQWVSWVERLLGFGWTIPGLLSLIASPYARKKAKFPKEPATRRKRLDWVLRRIGMRLMDMAKDANAWLNTCSPETRGALSEGSRSQFRSLKGFDKYANVMRRPIFLSLRLIEAGSSLPSLGISRTQAEDDALKALHHFAFNFNLYLGITEEDDEDQYAAWLTLYEARLDELLHPVLYALLFRRLHPAQFLTNTVAVSLVLLSLQSDSTLTFKRGSMCTQNCAAFQYYVRTTAMHELRLKTDNHSTYVPPSGPTIVLQDKIESDDYSTIYEQFATLKEFLMPNKKGSLKYTIFTFIKHVWVVAMSDVDVERSKVKLTWNDSKDSFDYFRPDTIRVTITLDQLRHLVHSNEDALEDALEELFPASFPLSRAMALPWHKLQAPTSENESFLDSLEAWEWLKPALENIMHAYMGSIGDSIGSFNKLLDRDKIFQQILVAIIIANTGVPPRGSTLREYLYRSALNYVLHLNTMMGAVTLVGGSSKMDTRWDGLPNVALRAFSPRAGKLLIIYLALFRRALTEIMRLKLWHERCQEAYRTRLFATYELRGEANHDSQPDGAWSMVDVIAAWHARSEPSLQGKLSIVDMRQVVTGIFREFFPTLLYGVKAQNTAVTSQGDHNAITTAAHYGRDQEHRGDVSAIDAQSYLQASRTYQALMYTAPVNSEWPQDILKSHCFDPEEKKGGASRLAKQLIAVELLRDGSSQSQITTALRRMFEDLPFIYTPEARFSALVVTMLAFGHQRVHKMSVLPRGIEDVVDALVLIIIALDAWTDGRGLCAVDEGATRERYSTFEQSMRKKLNARITSDEAVWNSFLTAIKEVTLPRMAAYESAGLMRIKL</sequence>
<feature type="domain" description="C2H2-type" evidence="2">
    <location>
        <begin position="418"/>
        <end position="439"/>
    </location>
</feature>
<dbReference type="InterPro" id="IPR013087">
    <property type="entry name" value="Znf_C2H2_type"/>
</dbReference>
<dbReference type="PROSITE" id="PS00028">
    <property type="entry name" value="ZINC_FINGER_C2H2_1"/>
    <property type="match status" value="1"/>
</dbReference>
<gene>
    <name evidence="3" type="ORF">FIBSPDRAFT_954972</name>
</gene>
<accession>A0A166IJX9</accession>
<dbReference type="EMBL" id="KV417559">
    <property type="protein sequence ID" value="KZP19905.1"/>
    <property type="molecule type" value="Genomic_DNA"/>
</dbReference>
<feature type="compositionally biased region" description="Basic residues" evidence="1">
    <location>
        <begin position="235"/>
        <end position="254"/>
    </location>
</feature>
<protein>
    <recommendedName>
        <fullName evidence="2">C2H2-type domain-containing protein</fullName>
    </recommendedName>
</protein>
<organism evidence="3 4">
    <name type="scientific">Athelia psychrophila</name>
    <dbReference type="NCBI Taxonomy" id="1759441"/>
    <lineage>
        <taxon>Eukaryota</taxon>
        <taxon>Fungi</taxon>
        <taxon>Dikarya</taxon>
        <taxon>Basidiomycota</taxon>
        <taxon>Agaricomycotina</taxon>
        <taxon>Agaricomycetes</taxon>
        <taxon>Agaricomycetidae</taxon>
        <taxon>Atheliales</taxon>
        <taxon>Atheliaceae</taxon>
        <taxon>Athelia</taxon>
    </lineage>
</organism>
<evidence type="ECO:0000256" key="1">
    <source>
        <dbReference type="SAM" id="MobiDB-lite"/>
    </source>
</evidence>
<keyword evidence="4" id="KW-1185">Reference proteome</keyword>
<name>A0A166IJX9_9AGAM</name>
<feature type="compositionally biased region" description="Acidic residues" evidence="1">
    <location>
        <begin position="197"/>
        <end position="210"/>
    </location>
</feature>
<reference evidence="3 4" key="1">
    <citation type="journal article" date="2016" name="Mol. Biol. Evol.">
        <title>Comparative Genomics of Early-Diverging Mushroom-Forming Fungi Provides Insights into the Origins of Lignocellulose Decay Capabilities.</title>
        <authorList>
            <person name="Nagy L.G."/>
            <person name="Riley R."/>
            <person name="Tritt A."/>
            <person name="Adam C."/>
            <person name="Daum C."/>
            <person name="Floudas D."/>
            <person name="Sun H."/>
            <person name="Yadav J.S."/>
            <person name="Pangilinan J."/>
            <person name="Larsson K.H."/>
            <person name="Matsuura K."/>
            <person name="Barry K."/>
            <person name="Labutti K."/>
            <person name="Kuo R."/>
            <person name="Ohm R.A."/>
            <person name="Bhattacharya S.S."/>
            <person name="Shirouzu T."/>
            <person name="Yoshinaga Y."/>
            <person name="Martin F.M."/>
            <person name="Grigoriev I.V."/>
            <person name="Hibbett D.S."/>
        </authorList>
    </citation>
    <scope>NUCLEOTIDE SEQUENCE [LARGE SCALE GENOMIC DNA]</scope>
    <source>
        <strain evidence="3 4">CBS 109695</strain>
    </source>
</reference>
<dbReference type="Proteomes" id="UP000076532">
    <property type="component" value="Unassembled WGS sequence"/>
</dbReference>
<evidence type="ECO:0000259" key="2">
    <source>
        <dbReference type="PROSITE" id="PS00028"/>
    </source>
</evidence>
<evidence type="ECO:0000313" key="4">
    <source>
        <dbReference type="Proteomes" id="UP000076532"/>
    </source>
</evidence>
<feature type="compositionally biased region" description="Polar residues" evidence="1">
    <location>
        <begin position="166"/>
        <end position="180"/>
    </location>
</feature>